<reference evidence="2 3" key="2">
    <citation type="journal article" date="2017" name="Nature">
        <title>The Apostasia genome and the evolution of orchids.</title>
        <authorList>
            <person name="Zhang G.Q."/>
            <person name="Liu K.W."/>
            <person name="Li Z."/>
            <person name="Lohaus R."/>
            <person name="Hsiao Y.Y."/>
            <person name="Niu S.C."/>
            <person name="Wang J.Y."/>
            <person name="Lin Y.C."/>
            <person name="Xu Q."/>
            <person name="Chen L.J."/>
            <person name="Yoshida K."/>
            <person name="Fujiwara S."/>
            <person name="Wang Z.W."/>
            <person name="Zhang Y.Q."/>
            <person name="Mitsuda N."/>
            <person name="Wang M."/>
            <person name="Liu G.H."/>
            <person name="Pecoraro L."/>
            <person name="Huang H.X."/>
            <person name="Xiao X.J."/>
            <person name="Lin M."/>
            <person name="Wu X.Y."/>
            <person name="Wu W.L."/>
            <person name="Chen Y.Y."/>
            <person name="Chang S.B."/>
            <person name="Sakamoto S."/>
            <person name="Ohme-Takagi M."/>
            <person name="Yagi M."/>
            <person name="Zeng S.J."/>
            <person name="Shen C.Y."/>
            <person name="Yeh C.M."/>
            <person name="Luo Y.B."/>
            <person name="Tsai W.C."/>
            <person name="Van de Peer Y."/>
            <person name="Liu Z.J."/>
        </authorList>
    </citation>
    <scope>NUCLEOTIDE SEQUENCE [LARGE SCALE GENOMIC DNA]</scope>
    <source>
        <tissue evidence="2">The whole plant</tissue>
    </source>
</reference>
<feature type="compositionally biased region" description="Pro residues" evidence="1">
    <location>
        <begin position="116"/>
        <end position="127"/>
    </location>
</feature>
<keyword evidence="3" id="KW-1185">Reference proteome</keyword>
<feature type="compositionally biased region" description="Polar residues" evidence="1">
    <location>
        <begin position="135"/>
        <end position="145"/>
    </location>
</feature>
<accession>A0A2I0VJ72</accession>
<feature type="region of interest" description="Disordered" evidence="1">
    <location>
        <begin position="1"/>
        <end position="30"/>
    </location>
</feature>
<feature type="compositionally biased region" description="Acidic residues" evidence="1">
    <location>
        <begin position="253"/>
        <end position="267"/>
    </location>
</feature>
<sequence length="282" mass="30822">MKGTEAKSKKKEEEEKEKISIRGNNSSSTTARVLLDGGIMPDFRTTRRLSDLNRQVTVLPTSVTLRLRSFKLTSPTDYSPSDLRRSPTTILQTYQPESSTTRLIPAIITGLISSGPSPPSEDPPAPSLPNLNLPTDETSSSTSIQMPPILPPPKLHSTNKFDALQLLQGDLLPLDDSAFYGKEKQTSNTNLDTPVTSNKSQTAKNAKGKAIQKRFEYCYPTVFGLVRFKKMKDPFEAAYEEDDSPPASPPPLPEEEAPTMEGEDEEVAPGSHPSAAANFDTT</sequence>
<feature type="compositionally biased region" description="Basic and acidic residues" evidence="1">
    <location>
        <begin position="1"/>
        <end position="20"/>
    </location>
</feature>
<evidence type="ECO:0000313" key="2">
    <source>
        <dbReference type="EMBL" id="PKU63469.1"/>
    </source>
</evidence>
<evidence type="ECO:0000256" key="1">
    <source>
        <dbReference type="SAM" id="MobiDB-lite"/>
    </source>
</evidence>
<dbReference type="EMBL" id="KZ503491">
    <property type="protein sequence ID" value="PKU63469.1"/>
    <property type="molecule type" value="Genomic_DNA"/>
</dbReference>
<feature type="region of interest" description="Disordered" evidence="1">
    <location>
        <begin position="110"/>
        <end position="146"/>
    </location>
</feature>
<gene>
    <name evidence="2" type="ORF">MA16_Dca022120</name>
</gene>
<reference evidence="2 3" key="1">
    <citation type="journal article" date="2016" name="Sci. Rep.">
        <title>The Dendrobium catenatum Lindl. genome sequence provides insights into polysaccharide synthase, floral development and adaptive evolution.</title>
        <authorList>
            <person name="Zhang G.Q."/>
            <person name="Xu Q."/>
            <person name="Bian C."/>
            <person name="Tsai W.C."/>
            <person name="Yeh C.M."/>
            <person name="Liu K.W."/>
            <person name="Yoshida K."/>
            <person name="Zhang L.S."/>
            <person name="Chang S.B."/>
            <person name="Chen F."/>
            <person name="Shi Y."/>
            <person name="Su Y.Y."/>
            <person name="Zhang Y.Q."/>
            <person name="Chen L.J."/>
            <person name="Yin Y."/>
            <person name="Lin M."/>
            <person name="Huang H."/>
            <person name="Deng H."/>
            <person name="Wang Z.W."/>
            <person name="Zhu S.L."/>
            <person name="Zhao X."/>
            <person name="Deng C."/>
            <person name="Niu S.C."/>
            <person name="Huang J."/>
            <person name="Wang M."/>
            <person name="Liu G.H."/>
            <person name="Yang H.J."/>
            <person name="Xiao X.J."/>
            <person name="Hsiao Y.Y."/>
            <person name="Wu W.L."/>
            <person name="Chen Y.Y."/>
            <person name="Mitsuda N."/>
            <person name="Ohme-Takagi M."/>
            <person name="Luo Y.B."/>
            <person name="Van de Peer Y."/>
            <person name="Liu Z.J."/>
        </authorList>
    </citation>
    <scope>NUCLEOTIDE SEQUENCE [LARGE SCALE GENOMIC DNA]</scope>
    <source>
        <tissue evidence="2">The whole plant</tissue>
    </source>
</reference>
<protein>
    <submittedName>
        <fullName evidence="2">Uncharacterized protein</fullName>
    </submittedName>
</protein>
<proteinExistence type="predicted"/>
<feature type="region of interest" description="Disordered" evidence="1">
    <location>
        <begin position="183"/>
        <end position="207"/>
    </location>
</feature>
<evidence type="ECO:0000313" key="3">
    <source>
        <dbReference type="Proteomes" id="UP000233837"/>
    </source>
</evidence>
<name>A0A2I0VJ72_9ASPA</name>
<dbReference type="Proteomes" id="UP000233837">
    <property type="component" value="Unassembled WGS sequence"/>
</dbReference>
<dbReference type="AlphaFoldDB" id="A0A2I0VJ72"/>
<organism evidence="2 3">
    <name type="scientific">Dendrobium catenatum</name>
    <dbReference type="NCBI Taxonomy" id="906689"/>
    <lineage>
        <taxon>Eukaryota</taxon>
        <taxon>Viridiplantae</taxon>
        <taxon>Streptophyta</taxon>
        <taxon>Embryophyta</taxon>
        <taxon>Tracheophyta</taxon>
        <taxon>Spermatophyta</taxon>
        <taxon>Magnoliopsida</taxon>
        <taxon>Liliopsida</taxon>
        <taxon>Asparagales</taxon>
        <taxon>Orchidaceae</taxon>
        <taxon>Epidendroideae</taxon>
        <taxon>Malaxideae</taxon>
        <taxon>Dendrobiinae</taxon>
        <taxon>Dendrobium</taxon>
    </lineage>
</organism>
<feature type="region of interest" description="Disordered" evidence="1">
    <location>
        <begin position="236"/>
        <end position="282"/>
    </location>
</feature>
<feature type="compositionally biased region" description="Polar residues" evidence="1">
    <location>
        <begin position="186"/>
        <end position="204"/>
    </location>
</feature>